<reference evidence="10" key="3">
    <citation type="journal article" date="2019" name="Int. J. Syst. Evol. Microbiol.">
        <title>The Global Catalogue of Microorganisms (GCM) 10K type strain sequencing project: providing services to taxonomists for standard genome sequencing and annotation.</title>
        <authorList>
            <consortium name="The Broad Institute Genomics Platform"/>
            <consortium name="The Broad Institute Genome Sequencing Center for Infectious Disease"/>
            <person name="Wu L."/>
            <person name="Ma J."/>
        </authorList>
    </citation>
    <scope>NUCLEOTIDE SEQUENCE [LARGE SCALE GENOMIC DNA]</scope>
    <source>
        <strain evidence="10">NBRC 105001</strain>
    </source>
</reference>
<name>A0A2S7XHD2_9GAMM</name>
<dbReference type="SMART" id="SM00490">
    <property type="entry name" value="HELICc"/>
    <property type="match status" value="1"/>
</dbReference>
<evidence type="ECO:0000259" key="5">
    <source>
        <dbReference type="PROSITE" id="PS51192"/>
    </source>
</evidence>
<accession>A0A2S7XHD2</accession>
<dbReference type="GO" id="GO:0003676">
    <property type="term" value="F:nucleic acid binding"/>
    <property type="evidence" value="ECO:0007669"/>
    <property type="project" value="InterPro"/>
</dbReference>
<comment type="caution">
    <text evidence="8">The sequence shown here is derived from an EMBL/GenBank/DDBJ whole genome shotgun (WGS) entry which is preliminary data.</text>
</comment>
<dbReference type="Pfam" id="PF00270">
    <property type="entry name" value="DEAD"/>
    <property type="match status" value="1"/>
</dbReference>
<dbReference type="PROSITE" id="PS51194">
    <property type="entry name" value="HELICASE_CTER"/>
    <property type="match status" value="1"/>
</dbReference>
<evidence type="ECO:0000256" key="3">
    <source>
        <dbReference type="ARBA" id="ARBA00022806"/>
    </source>
</evidence>
<dbReference type="Proteomes" id="UP000239273">
    <property type="component" value="Unassembled WGS sequence"/>
</dbReference>
<dbReference type="GO" id="GO:0016787">
    <property type="term" value="F:hydrolase activity"/>
    <property type="evidence" value="ECO:0007669"/>
    <property type="project" value="UniProtKB-KW"/>
</dbReference>
<keyword evidence="2" id="KW-0378">Hydrolase</keyword>
<dbReference type="EMBL" id="BSOU01000007">
    <property type="protein sequence ID" value="GLR75963.1"/>
    <property type="molecule type" value="Genomic_DNA"/>
</dbReference>
<dbReference type="InterPro" id="IPR050474">
    <property type="entry name" value="Hel308_SKI2-like"/>
</dbReference>
<dbReference type="Proteomes" id="UP001156660">
    <property type="component" value="Unassembled WGS sequence"/>
</dbReference>
<keyword evidence="3" id="KW-0347">Helicase</keyword>
<dbReference type="SMART" id="SM00487">
    <property type="entry name" value="DEXDc"/>
    <property type="match status" value="1"/>
</dbReference>
<protein>
    <recommendedName>
        <fullName evidence="11">DEAD/DEAH box helicase</fullName>
    </recommendedName>
</protein>
<dbReference type="InterPro" id="IPR027417">
    <property type="entry name" value="P-loop_NTPase"/>
</dbReference>
<dbReference type="InterPro" id="IPR014001">
    <property type="entry name" value="Helicase_ATP-bd"/>
</dbReference>
<keyword evidence="4" id="KW-0067">ATP-binding</keyword>
<reference evidence="7" key="1">
    <citation type="journal article" date="2014" name="Int. J. Syst. Evol. Microbiol.">
        <title>Complete genome of a new Firmicutes species belonging to the dominant human colonic microbiota ('Ruminococcus bicirculans') reveals two chromosomes and a selective capacity to utilize plant glucans.</title>
        <authorList>
            <consortium name="NISC Comparative Sequencing Program"/>
            <person name="Wegmann U."/>
            <person name="Louis P."/>
            <person name="Goesmann A."/>
            <person name="Henrissat B."/>
            <person name="Duncan S.H."/>
            <person name="Flint H.J."/>
        </authorList>
    </citation>
    <scope>NUCLEOTIDE SEQUENCE</scope>
    <source>
        <strain evidence="7">NBRC 105001</strain>
    </source>
</reference>
<dbReference type="GO" id="GO:0004386">
    <property type="term" value="F:helicase activity"/>
    <property type="evidence" value="ECO:0007669"/>
    <property type="project" value="UniProtKB-KW"/>
</dbReference>
<reference evidence="7" key="4">
    <citation type="submission" date="2023-01" db="EMBL/GenBank/DDBJ databases">
        <title>Draft genome sequence of Aliivibrio sifiae strain NBRC 105001.</title>
        <authorList>
            <person name="Sun Q."/>
            <person name="Mori K."/>
        </authorList>
    </citation>
    <scope>NUCLEOTIDE SEQUENCE</scope>
    <source>
        <strain evidence="7">NBRC 105001</strain>
    </source>
</reference>
<dbReference type="PANTHER" id="PTHR47961:SF6">
    <property type="entry name" value="DNA-DIRECTED DNA POLYMERASE"/>
    <property type="match status" value="1"/>
</dbReference>
<sequence length="841" mass="97901">MNVNAIDYICTKIVNSEEFNDCYVKLFLIISKNNFNDISINPITNDEYKKLLRYADFFSNSDKEYYRGLSLKIISSVYELFNYDYSCQLITKSILSKFGLFSAEEVFTSDSIELPVNSELSCEVRKLTQKISLSDNIFTNSQFEIYKDIIDCSHFSFSGPTSLGKSFILKNTAIELIDKVDNIVFILPTKALLEEYLIDFRYMLNERKLNDINISKSVSGVDIKKKNILIFTQERYNSFLFEPNYKDMYVDILIIDEAHKLVERKSKRTITLFKVIRRSLDIFDKMRVVFSSPVISNPEVFFTTFDLGEKTKSLSIKESPVAQNLYFADIKTNVFKYFDSLSKKVIEFQPQKTYSTDFELITSVGEKSPSNLVFISSKSECVKKCDEFLNYLIETGKVNEYEDKELLLESQLIADFIHEDFYLSKLIKYGVAYHHGSLPTFIRKRIEDLYARKKIKYIFCTSTLLEGVNLPTKNVFIYPFSKMTVKDESKCSLDFWNLAGRAGRYKNELTGNIICINSLDMDWTEVEEKVKKDNEVIINDWILEVLSKHRKILNYLNDKTKEPHARIKELSALILHEIMDYNKTNKVGTLLSSFPDKIKNNIISSGNEHLKRKGLEGIDQNAFVSNHNFDSNIQAKAFSYAKNRKNYLHSYNRDDVAKYIYMLNDIYGLRKNPDSLEQLIIMTYSWLRGTPLSMMINNAIKYGKKVRDPDIYNQWIDLDIENPIHINQKILETIECIENEITFKLESYSAHFYQLCSSIYGELDAGYNLAPFLEYGAIDLKEIELQDFGFSRAAANELIKKHKDCIQFSTKESNLKIKVNLLRSRITKHSLIERELNWLVK</sequence>
<proteinExistence type="predicted"/>
<dbReference type="PANTHER" id="PTHR47961">
    <property type="entry name" value="DNA POLYMERASE THETA, PUTATIVE (AFU_ORTHOLOGUE AFUA_1G05260)-RELATED"/>
    <property type="match status" value="1"/>
</dbReference>
<keyword evidence="10" id="KW-1185">Reference proteome</keyword>
<dbReference type="PROSITE" id="PS51192">
    <property type="entry name" value="HELICASE_ATP_BIND_1"/>
    <property type="match status" value="1"/>
</dbReference>
<dbReference type="InterPro" id="IPR001650">
    <property type="entry name" value="Helicase_C-like"/>
</dbReference>
<evidence type="ECO:0000256" key="4">
    <source>
        <dbReference type="ARBA" id="ARBA00022840"/>
    </source>
</evidence>
<gene>
    <name evidence="8" type="ORF">BTO23_03260</name>
    <name evidence="7" type="ORF">GCM10007855_28370</name>
</gene>
<dbReference type="Pfam" id="PF00271">
    <property type="entry name" value="Helicase_C"/>
    <property type="match status" value="1"/>
</dbReference>
<feature type="domain" description="Helicase ATP-binding" evidence="5">
    <location>
        <begin position="158"/>
        <end position="312"/>
    </location>
</feature>
<evidence type="ECO:0000313" key="10">
    <source>
        <dbReference type="Proteomes" id="UP001156660"/>
    </source>
</evidence>
<organism evidence="8 9">
    <name type="scientific">Aliivibrio sifiae</name>
    <dbReference type="NCBI Taxonomy" id="566293"/>
    <lineage>
        <taxon>Bacteria</taxon>
        <taxon>Pseudomonadati</taxon>
        <taxon>Pseudomonadota</taxon>
        <taxon>Gammaproteobacteria</taxon>
        <taxon>Vibrionales</taxon>
        <taxon>Vibrionaceae</taxon>
        <taxon>Aliivibrio</taxon>
    </lineage>
</organism>
<evidence type="ECO:0000313" key="9">
    <source>
        <dbReference type="Proteomes" id="UP000239273"/>
    </source>
</evidence>
<evidence type="ECO:0008006" key="11">
    <source>
        <dbReference type="Google" id="ProtNLM"/>
    </source>
</evidence>
<evidence type="ECO:0000259" key="6">
    <source>
        <dbReference type="PROSITE" id="PS51194"/>
    </source>
</evidence>
<dbReference type="AlphaFoldDB" id="A0A2S7XHD2"/>
<reference evidence="8 9" key="2">
    <citation type="submission" date="2016-12" db="EMBL/GenBank/DDBJ databases">
        <title>Diversity of luminous bacteria.</title>
        <authorList>
            <person name="Yoshizawa S."/>
            <person name="Kogure K."/>
        </authorList>
    </citation>
    <scope>NUCLEOTIDE SEQUENCE [LARGE SCALE GENOMIC DNA]</scope>
    <source>
        <strain evidence="8 9">NBRC 105001</strain>
    </source>
</reference>
<feature type="domain" description="Helicase C-terminal" evidence="6">
    <location>
        <begin position="384"/>
        <end position="554"/>
    </location>
</feature>
<dbReference type="InterPro" id="IPR011545">
    <property type="entry name" value="DEAD/DEAH_box_helicase_dom"/>
</dbReference>
<evidence type="ECO:0000313" key="8">
    <source>
        <dbReference type="EMBL" id="PQJ93127.1"/>
    </source>
</evidence>
<keyword evidence="1" id="KW-0547">Nucleotide-binding</keyword>
<dbReference type="RefSeq" id="WP_105062923.1">
    <property type="nucleotide sequence ID" value="NZ_BSOU01000007.1"/>
</dbReference>
<dbReference type="OrthoDB" id="9815222at2"/>
<dbReference type="EMBL" id="MSCP01000001">
    <property type="protein sequence ID" value="PQJ93127.1"/>
    <property type="molecule type" value="Genomic_DNA"/>
</dbReference>
<dbReference type="GO" id="GO:0005524">
    <property type="term" value="F:ATP binding"/>
    <property type="evidence" value="ECO:0007669"/>
    <property type="project" value="UniProtKB-KW"/>
</dbReference>
<evidence type="ECO:0000256" key="2">
    <source>
        <dbReference type="ARBA" id="ARBA00022801"/>
    </source>
</evidence>
<dbReference type="SUPFAM" id="SSF52540">
    <property type="entry name" value="P-loop containing nucleoside triphosphate hydrolases"/>
    <property type="match status" value="2"/>
</dbReference>
<evidence type="ECO:0000313" key="7">
    <source>
        <dbReference type="EMBL" id="GLR75963.1"/>
    </source>
</evidence>
<dbReference type="Gene3D" id="3.40.50.300">
    <property type="entry name" value="P-loop containing nucleotide triphosphate hydrolases"/>
    <property type="match status" value="2"/>
</dbReference>
<evidence type="ECO:0000256" key="1">
    <source>
        <dbReference type="ARBA" id="ARBA00022741"/>
    </source>
</evidence>